<dbReference type="Proteomes" id="UP001162741">
    <property type="component" value="Chromosome"/>
</dbReference>
<name>A0ABY6J3W0_9BACT</name>
<keyword evidence="2" id="KW-1185">Reference proteome</keyword>
<dbReference type="EMBL" id="CP107006">
    <property type="protein sequence ID" value="UYQ94365.1"/>
    <property type="molecule type" value="Genomic_DNA"/>
</dbReference>
<protein>
    <submittedName>
        <fullName evidence="1">Uncharacterized protein</fullName>
    </submittedName>
</protein>
<reference evidence="1" key="1">
    <citation type="submission" date="2022-10" db="EMBL/GenBank/DDBJ databases">
        <title>Chitinophaga sp. nov., isolated from soil.</title>
        <authorList>
            <person name="Jeon C.O."/>
        </authorList>
    </citation>
    <scope>NUCLEOTIDE SEQUENCE</scope>
    <source>
        <strain evidence="1">R8</strain>
    </source>
</reference>
<dbReference type="RefSeq" id="WP_244841370.1">
    <property type="nucleotide sequence ID" value="NZ_CP107006.1"/>
</dbReference>
<evidence type="ECO:0000313" key="1">
    <source>
        <dbReference type="EMBL" id="UYQ94365.1"/>
    </source>
</evidence>
<proteinExistence type="predicted"/>
<evidence type="ECO:0000313" key="2">
    <source>
        <dbReference type="Proteomes" id="UP001162741"/>
    </source>
</evidence>
<accession>A0ABY6J3W0</accession>
<gene>
    <name evidence="1" type="ORF">MKQ68_04585</name>
</gene>
<sequence>MKGNNSPLMKEIRSDRRLLSIFMKYVRASEKEKEQFEFIRYKSTGVLDIIDHRGGRARLLPVAK</sequence>
<organism evidence="1 2">
    <name type="scientific">Chitinophaga horti</name>
    <dbReference type="NCBI Taxonomy" id="2920382"/>
    <lineage>
        <taxon>Bacteria</taxon>
        <taxon>Pseudomonadati</taxon>
        <taxon>Bacteroidota</taxon>
        <taxon>Chitinophagia</taxon>
        <taxon>Chitinophagales</taxon>
        <taxon>Chitinophagaceae</taxon>
        <taxon>Chitinophaga</taxon>
    </lineage>
</organism>